<dbReference type="InterPro" id="IPR025158">
    <property type="entry name" value="Mg_chelat-rel_C"/>
</dbReference>
<evidence type="ECO:0000256" key="1">
    <source>
        <dbReference type="ARBA" id="ARBA00006354"/>
    </source>
</evidence>
<keyword evidence="2" id="KW-0547">Nucleotide-binding</keyword>
<keyword evidence="6" id="KW-1185">Reference proteome</keyword>
<evidence type="ECO:0000313" key="6">
    <source>
        <dbReference type="Proteomes" id="UP000479692"/>
    </source>
</evidence>
<protein>
    <submittedName>
        <fullName evidence="5">YifB family Mg chelatase-like AAA ATPase</fullName>
    </submittedName>
</protein>
<dbReference type="InterPro" id="IPR004482">
    <property type="entry name" value="Mg_chelat-rel"/>
</dbReference>
<dbReference type="AlphaFoldDB" id="A0A7C9LHD6"/>
<dbReference type="RefSeq" id="WP_156639962.1">
    <property type="nucleotide sequence ID" value="NZ_WOXT01000001.1"/>
</dbReference>
<evidence type="ECO:0000313" key="5">
    <source>
        <dbReference type="EMBL" id="MUV13039.1"/>
    </source>
</evidence>
<dbReference type="Pfam" id="PF13541">
    <property type="entry name" value="ChlI"/>
    <property type="match status" value="1"/>
</dbReference>
<dbReference type="PANTHER" id="PTHR32039">
    <property type="entry name" value="MAGNESIUM-CHELATASE SUBUNIT CHLI"/>
    <property type="match status" value="1"/>
</dbReference>
<dbReference type="InterPro" id="IPR000523">
    <property type="entry name" value="Mg_chelatse_chII-like_cat_dom"/>
</dbReference>
<dbReference type="NCBIfam" id="NF007365">
    <property type="entry name" value="PRK09862.1"/>
    <property type="match status" value="1"/>
</dbReference>
<dbReference type="GO" id="GO:0003677">
    <property type="term" value="F:DNA binding"/>
    <property type="evidence" value="ECO:0007669"/>
    <property type="project" value="InterPro"/>
</dbReference>
<keyword evidence="3" id="KW-0067">ATP-binding</keyword>
<feature type="domain" description="MCM C-terminal AAA(+) ATPase" evidence="4">
    <location>
        <begin position="287"/>
        <end position="382"/>
    </location>
</feature>
<dbReference type="InterPro" id="IPR020568">
    <property type="entry name" value="Ribosomal_Su5_D2-typ_SF"/>
</dbReference>
<dbReference type="InterPro" id="IPR027417">
    <property type="entry name" value="P-loop_NTPase"/>
</dbReference>
<evidence type="ECO:0000256" key="2">
    <source>
        <dbReference type="ARBA" id="ARBA00022741"/>
    </source>
</evidence>
<evidence type="ECO:0000256" key="3">
    <source>
        <dbReference type="ARBA" id="ARBA00022840"/>
    </source>
</evidence>
<dbReference type="InterPro" id="IPR014721">
    <property type="entry name" value="Ribsml_uS5_D2-typ_fold_subgr"/>
</dbReference>
<dbReference type="SMART" id="SM00382">
    <property type="entry name" value="AAA"/>
    <property type="match status" value="1"/>
</dbReference>
<accession>A0A7C9LHD6</accession>
<dbReference type="Pfam" id="PF13335">
    <property type="entry name" value="Mg_chelatase_C"/>
    <property type="match status" value="1"/>
</dbReference>
<dbReference type="InterPro" id="IPR045006">
    <property type="entry name" value="CHLI-like"/>
</dbReference>
<dbReference type="PANTHER" id="PTHR32039:SF7">
    <property type="entry name" value="COMPETENCE PROTEIN COMM"/>
    <property type="match status" value="1"/>
</dbReference>
<dbReference type="Gene3D" id="3.40.50.300">
    <property type="entry name" value="P-loop containing nucleotide triphosphate hydrolases"/>
    <property type="match status" value="1"/>
</dbReference>
<dbReference type="SUPFAM" id="SSF54211">
    <property type="entry name" value="Ribosomal protein S5 domain 2-like"/>
    <property type="match status" value="1"/>
</dbReference>
<evidence type="ECO:0000259" key="4">
    <source>
        <dbReference type="PROSITE" id="PS50051"/>
    </source>
</evidence>
<dbReference type="PRINTS" id="PR01657">
    <property type="entry name" value="MCMFAMILY"/>
</dbReference>
<dbReference type="NCBIfam" id="TIGR00368">
    <property type="entry name" value="YifB family Mg chelatase-like AAA ATPase"/>
    <property type="match status" value="1"/>
</dbReference>
<dbReference type="PROSITE" id="PS50051">
    <property type="entry name" value="MCM_2"/>
    <property type="match status" value="1"/>
</dbReference>
<dbReference type="InterPro" id="IPR001208">
    <property type="entry name" value="MCM_dom"/>
</dbReference>
<dbReference type="GO" id="GO:0005524">
    <property type="term" value="F:ATP binding"/>
    <property type="evidence" value="ECO:0007669"/>
    <property type="project" value="UniProtKB-KW"/>
</dbReference>
<dbReference type="EMBL" id="WOXT01000001">
    <property type="protein sequence ID" value="MUV13039.1"/>
    <property type="molecule type" value="Genomic_DNA"/>
</dbReference>
<reference evidence="5 6" key="1">
    <citation type="submission" date="2019-12" db="EMBL/GenBank/DDBJ databases">
        <authorList>
            <person name="Xu J."/>
        </authorList>
    </citation>
    <scope>NUCLEOTIDE SEQUENCE [LARGE SCALE GENOMIC DNA]</scope>
    <source>
        <strain evidence="5 6">HX-5-24</strain>
    </source>
</reference>
<organism evidence="5 6">
    <name type="scientific">Noviluteimonas gilva</name>
    <dbReference type="NCBI Taxonomy" id="2682097"/>
    <lineage>
        <taxon>Bacteria</taxon>
        <taxon>Pseudomonadati</taxon>
        <taxon>Pseudomonadota</taxon>
        <taxon>Gammaproteobacteria</taxon>
        <taxon>Lysobacterales</taxon>
        <taxon>Lysobacteraceae</taxon>
        <taxon>Noviluteimonas</taxon>
    </lineage>
</organism>
<dbReference type="InterPro" id="IPR003593">
    <property type="entry name" value="AAA+_ATPase"/>
</dbReference>
<dbReference type="SUPFAM" id="SSF52540">
    <property type="entry name" value="P-loop containing nucleoside triphosphate hydrolases"/>
    <property type="match status" value="1"/>
</dbReference>
<dbReference type="Gene3D" id="3.30.230.10">
    <property type="match status" value="1"/>
</dbReference>
<sequence length="502" mass="53219">MGLSLVHTRARVGVRAPAVRVEVHVGGGLPSLTVVGLPHAAVREAKDRVRAALQCAQFAFPDGRITVNLAPADLPKRGGRFDLPIALGILAASGQLSNDALRDVEFLGELGLTGELRGVDGVLPAAIAAAEAKRRLIVPQENGAEAALVASAEVVVARTLLEVCAALAGEKTLPRAEAVEVVARHAPDLRDVRGQLRARRALEIAAAGQHHLLFVGTPGCGKTLLASRLPGVLPEASEVEALESAAVASISGRGVDAARWRLRPFRAPHHTSSAVALIGGGPDARPGEVSLAHNGVLFLDELPEWGHHTLQVLREPLESGTVVVSRAASRAEYPARFQLVAAMNPCPCGWAGDASGKCRCLPEVIDRYRARVSGPLLDRIDLHVDVPRVPPETLREEAPEGEASECVRARVVTARQRQIARAGMANALLDARATNATCRLAPHDRALLERAMTAFDLSARSLHRILRVARTIADLDDSDFIATQHLAEAIGYRTLDRGASAT</sequence>
<name>A0A7C9LHD6_9GAMM</name>
<proteinExistence type="inferred from homology"/>
<gene>
    <name evidence="5" type="ORF">GN331_02355</name>
</gene>
<comment type="caution">
    <text evidence="5">The sequence shown here is derived from an EMBL/GenBank/DDBJ whole genome shotgun (WGS) entry which is preliminary data.</text>
</comment>
<comment type="similarity">
    <text evidence="1">Belongs to the Mg-chelatase subunits D/I family. ComM subfamily.</text>
</comment>
<dbReference type="Pfam" id="PF01078">
    <property type="entry name" value="Mg_chelatase"/>
    <property type="match status" value="1"/>
</dbReference>
<dbReference type="Proteomes" id="UP000479692">
    <property type="component" value="Unassembled WGS sequence"/>
</dbReference>